<evidence type="ECO:0000256" key="8">
    <source>
        <dbReference type="ARBA" id="ARBA00023114"/>
    </source>
</evidence>
<dbReference type="EMBL" id="JJOA01000056">
    <property type="protein sequence ID" value="KEA55417.1"/>
    <property type="molecule type" value="Genomic_DNA"/>
</dbReference>
<evidence type="ECO:0000256" key="9">
    <source>
        <dbReference type="ARBA" id="ARBA00023136"/>
    </source>
</evidence>
<evidence type="ECO:0000256" key="10">
    <source>
        <dbReference type="ARBA" id="ARBA00023237"/>
    </source>
</evidence>
<dbReference type="InterPro" id="IPR033900">
    <property type="entry name" value="Gram_neg_porin_domain"/>
</dbReference>
<keyword evidence="8" id="KW-0626">Porin</keyword>
<comment type="subunit">
    <text evidence="2">Homotrimer.</text>
</comment>
<dbReference type="InterPro" id="IPR050298">
    <property type="entry name" value="Gram-neg_bact_OMP"/>
</dbReference>
<dbReference type="PANTHER" id="PTHR34501:SF9">
    <property type="entry name" value="MAJOR OUTER MEMBRANE PROTEIN P.IA"/>
    <property type="match status" value="1"/>
</dbReference>
<organism evidence="13">
    <name type="scientific">Burkholderia cenocepacia</name>
    <dbReference type="NCBI Taxonomy" id="95486"/>
    <lineage>
        <taxon>Bacteria</taxon>
        <taxon>Pseudomonadati</taxon>
        <taxon>Pseudomonadota</taxon>
        <taxon>Betaproteobacteria</taxon>
        <taxon>Burkholderiales</taxon>
        <taxon>Burkholderiaceae</taxon>
        <taxon>Burkholderia</taxon>
        <taxon>Burkholderia cepacia complex</taxon>
    </lineage>
</organism>
<dbReference type="InterPro" id="IPR023614">
    <property type="entry name" value="Porin_dom_sf"/>
</dbReference>
<evidence type="ECO:0000256" key="4">
    <source>
        <dbReference type="ARBA" id="ARBA00022452"/>
    </source>
</evidence>
<dbReference type="GO" id="GO:0009279">
    <property type="term" value="C:cell outer membrane"/>
    <property type="evidence" value="ECO:0007669"/>
    <property type="project" value="UniProtKB-SubCell"/>
</dbReference>
<keyword evidence="10" id="KW-0998">Cell outer membrane</keyword>
<comment type="caution">
    <text evidence="13">The sequence shown here is derived from an EMBL/GenBank/DDBJ whole genome shotgun (WGS) entry which is preliminary data.</text>
</comment>
<gene>
    <name evidence="13" type="ORF">DT99_32930</name>
</gene>
<evidence type="ECO:0000256" key="6">
    <source>
        <dbReference type="ARBA" id="ARBA00022729"/>
    </source>
</evidence>
<evidence type="ECO:0000259" key="12">
    <source>
        <dbReference type="Pfam" id="PF13609"/>
    </source>
</evidence>
<dbReference type="InterPro" id="IPR001702">
    <property type="entry name" value="Porin_Gram-ve"/>
</dbReference>
<evidence type="ECO:0000256" key="5">
    <source>
        <dbReference type="ARBA" id="ARBA00022692"/>
    </source>
</evidence>
<dbReference type="SUPFAM" id="SSF56935">
    <property type="entry name" value="Porins"/>
    <property type="match status" value="1"/>
</dbReference>
<dbReference type="GO" id="GO:0046930">
    <property type="term" value="C:pore complex"/>
    <property type="evidence" value="ECO:0007669"/>
    <property type="project" value="UniProtKB-KW"/>
</dbReference>
<feature type="chain" id="PRO_5001679805" evidence="11">
    <location>
        <begin position="22"/>
        <end position="380"/>
    </location>
</feature>
<proteinExistence type="predicted"/>
<keyword evidence="9" id="KW-0472">Membrane</keyword>
<name>A0A071M3W5_9BURK</name>
<dbReference type="OrthoDB" id="8982743at2"/>
<keyword evidence="4" id="KW-1134">Transmembrane beta strand</keyword>
<evidence type="ECO:0000256" key="3">
    <source>
        <dbReference type="ARBA" id="ARBA00022448"/>
    </source>
</evidence>
<keyword evidence="5" id="KW-0812">Transmembrane</keyword>
<evidence type="ECO:0000256" key="1">
    <source>
        <dbReference type="ARBA" id="ARBA00004571"/>
    </source>
</evidence>
<dbReference type="GO" id="GO:0015288">
    <property type="term" value="F:porin activity"/>
    <property type="evidence" value="ECO:0007669"/>
    <property type="project" value="UniProtKB-KW"/>
</dbReference>
<dbReference type="AlphaFoldDB" id="A0A071M3W5"/>
<keyword evidence="3" id="KW-0813">Transport</keyword>
<protein>
    <submittedName>
        <fullName evidence="13">Porin</fullName>
    </submittedName>
</protein>
<keyword evidence="6 11" id="KW-0732">Signal</keyword>
<keyword evidence="7" id="KW-0406">Ion transport</keyword>
<evidence type="ECO:0000313" key="13">
    <source>
        <dbReference type="EMBL" id="KEA55417.1"/>
    </source>
</evidence>
<dbReference type="PRINTS" id="PR00182">
    <property type="entry name" value="ECOLNEIPORIN"/>
</dbReference>
<sequence length="380" mass="39749">MKKTLIAGACAAALFAPLAHAQSSVTLYGLIDAGIAYTNNVNGASQWRMASGTVNGSRFGLRGTEDLGGGLKALFVLENGFNVNNGGLGQDGKLFGRHAYVGLSQAGYGTLTLGRQYDTMVDFVAPLSATAGDFGDAGFAHPFDNDNLNHSLRINNAVKYTSDSLAGFKVGAMYAFSNSTNFSANRAYSVAASYTNGPLKLAGAYLQMNGTKGSTSASPGATDSAEAKSVNQGGWSIGSDRMRAYGGGVGYVFGPATVGFVYTRSQYDNTGSFGAAGQVAFNNYDVNVRYAVTPAVSLGVAYVYTDASVSNPDSKHGSDPKWHQVDLQAVYKLSRRTDLYAEAMFQHASGRGYQAFINTSGGASSTANQVVGTIGMRTRF</sequence>
<feature type="signal peptide" evidence="11">
    <location>
        <begin position="1"/>
        <end position="21"/>
    </location>
</feature>
<reference evidence="13" key="1">
    <citation type="submission" date="2014-04" db="EMBL/GenBank/DDBJ databases">
        <title>In planta biocontrol of soil-borne Fusarium wilt of banana through a plant endophytic bacterium, Burkholderia cenocepacia 869T2.</title>
        <authorList>
            <person name="Ho Y.-N."/>
            <person name="Chiang H.-M."/>
            <person name="Chao C.-P."/>
            <person name="Su C.-C."/>
            <person name="Hsu H.-F."/>
            <person name="Guo C.-T."/>
            <person name="Hsieh J.-L."/>
            <person name="Huang C.-C."/>
        </authorList>
    </citation>
    <scope>NUCLEOTIDE SEQUENCE [LARGE SCALE GENOMIC DNA]</scope>
    <source>
        <strain evidence="13">869T2</strain>
    </source>
</reference>
<dbReference type="InterPro" id="IPR002299">
    <property type="entry name" value="Porin_Neis"/>
</dbReference>
<evidence type="ECO:0000256" key="7">
    <source>
        <dbReference type="ARBA" id="ARBA00023065"/>
    </source>
</evidence>
<dbReference type="PRINTS" id="PR00184">
    <property type="entry name" value="NEISSPPORIN"/>
</dbReference>
<evidence type="ECO:0000256" key="2">
    <source>
        <dbReference type="ARBA" id="ARBA00011233"/>
    </source>
</evidence>
<dbReference type="GO" id="GO:0034220">
    <property type="term" value="P:monoatomic ion transmembrane transport"/>
    <property type="evidence" value="ECO:0007669"/>
    <property type="project" value="InterPro"/>
</dbReference>
<comment type="subcellular location">
    <subcellularLocation>
        <location evidence="1">Cell outer membrane</location>
        <topology evidence="1">Multi-pass membrane protein</topology>
    </subcellularLocation>
</comment>
<feature type="domain" description="Porin" evidence="12">
    <location>
        <begin position="10"/>
        <end position="349"/>
    </location>
</feature>
<dbReference type="PANTHER" id="PTHR34501">
    <property type="entry name" value="PROTEIN YDDL-RELATED"/>
    <property type="match status" value="1"/>
</dbReference>
<dbReference type="CDD" id="cd00342">
    <property type="entry name" value="gram_neg_porins"/>
    <property type="match status" value="1"/>
</dbReference>
<dbReference type="Gene3D" id="2.40.160.10">
    <property type="entry name" value="Porin"/>
    <property type="match status" value="1"/>
</dbReference>
<dbReference type="Pfam" id="PF13609">
    <property type="entry name" value="Porin_4"/>
    <property type="match status" value="1"/>
</dbReference>
<accession>A0A071M3W5</accession>
<evidence type="ECO:0000256" key="11">
    <source>
        <dbReference type="SAM" id="SignalP"/>
    </source>
</evidence>